<dbReference type="STRING" id="1380566.A0A179FZI9"/>
<name>A0A179FZI9_METCM</name>
<dbReference type="PANTHER" id="PTHR11347">
    <property type="entry name" value="CYCLIC NUCLEOTIDE PHOSPHODIESTERASE"/>
    <property type="match status" value="1"/>
</dbReference>
<evidence type="ECO:0000259" key="5">
    <source>
        <dbReference type="PROSITE" id="PS51845"/>
    </source>
</evidence>
<dbReference type="PROSITE" id="PS51845">
    <property type="entry name" value="PDEASE_I_2"/>
    <property type="match status" value="1"/>
</dbReference>
<evidence type="ECO:0000256" key="1">
    <source>
        <dbReference type="ARBA" id="ARBA00022723"/>
    </source>
</evidence>
<protein>
    <recommendedName>
        <fullName evidence="3">Phosphodiesterase</fullName>
        <ecNumber evidence="3">3.1.4.-</ecNumber>
    </recommendedName>
</protein>
<dbReference type="EMBL" id="LSBJ02000002">
    <property type="protein sequence ID" value="OAQ70463.2"/>
    <property type="molecule type" value="Genomic_DNA"/>
</dbReference>
<dbReference type="PROSITE" id="PS00126">
    <property type="entry name" value="PDEASE_I_1"/>
    <property type="match status" value="1"/>
</dbReference>
<dbReference type="EC" id="3.1.4.-" evidence="3"/>
<accession>A0A179FZI9</accession>
<feature type="compositionally biased region" description="Polar residues" evidence="4">
    <location>
        <begin position="660"/>
        <end position="677"/>
    </location>
</feature>
<dbReference type="InterPro" id="IPR023174">
    <property type="entry name" value="PDEase_CS"/>
</dbReference>
<feature type="compositionally biased region" description="Polar residues" evidence="4">
    <location>
        <begin position="98"/>
        <end position="110"/>
    </location>
</feature>
<dbReference type="AlphaFoldDB" id="A0A179FZI9"/>
<dbReference type="GO" id="GO:0004114">
    <property type="term" value="F:3',5'-cyclic-nucleotide phosphodiesterase activity"/>
    <property type="evidence" value="ECO:0007669"/>
    <property type="project" value="InterPro"/>
</dbReference>
<feature type="region of interest" description="Disordered" evidence="4">
    <location>
        <begin position="98"/>
        <end position="117"/>
    </location>
</feature>
<gene>
    <name evidence="6" type="ORF">VFPPC_02927</name>
</gene>
<reference evidence="6 7" key="1">
    <citation type="journal article" date="2016" name="PLoS Pathog.">
        <title>Biosynthesis of antibiotic leucinostatins in bio-control fungus Purpureocillium lilacinum and their inhibition on phytophthora revealed by genome mining.</title>
        <authorList>
            <person name="Wang G."/>
            <person name="Liu Z."/>
            <person name="Lin R."/>
            <person name="Li E."/>
            <person name="Mao Z."/>
            <person name="Ling J."/>
            <person name="Yang Y."/>
            <person name="Yin W.B."/>
            <person name="Xie B."/>
        </authorList>
    </citation>
    <scope>NUCLEOTIDE SEQUENCE [LARGE SCALE GENOMIC DNA]</scope>
    <source>
        <strain evidence="6">170</strain>
    </source>
</reference>
<dbReference type="InterPro" id="IPR036971">
    <property type="entry name" value="PDEase_catalytic_dom_sf"/>
</dbReference>
<dbReference type="Pfam" id="PF00233">
    <property type="entry name" value="PDEase_I"/>
    <property type="match status" value="1"/>
</dbReference>
<dbReference type="OrthoDB" id="546632at2759"/>
<sequence length="895" mass="97697">MDRLACNVIYVNRVVAEDRVLRAASDANEPAHENAHSDWKRDDAKELVQPLLDTFGDVHVCSTGASCLSTLFQLQDSSMTNTTPTLVLLDTPFDDQIQDQNTQSRSSSPTHGHVSHSVEIHTPNEELYGLGLLQKIITEAHLRSISKLVVPVAVISHPEIAVSNSGHQMTDGVAEAVQPPQATLAANRRLMRTCLDLGAVDVLISPLNSKCITTLEICAYKAHRDAAKEQQALMEVAKGRKRSWVGVNEQKPFAYLREAMVSGLMKGICRLDSNDGQISGAHIAVSSIRQVEIADAVGRWHFCAHSFSDDELLVAALVMFKHALATPELEPWRIPADQLISYLVACRAAYNTFVPYHNFRHVVDVLQATFNFLVHIGALPPYPGGQQQGVAPEKSPIAALLSPFEALTLLITAIGHDVGHPGVNNGFLATLNAPLAQLYNDRSVLESFHCAAYSQILRRYWPSAFEDRKMRSLMISSILATDMGLHFDYMKKLGDVQERLQDNNSTDGWNGRQLEDHKALACSLLIKCADISNVARHHDTALKWMHILSEEFARQASMEDELDIKSSLMAQPKKDILSLSNAQLGFMNMFAIPLFQGVADIMPAMRYTVDELEINKGLFEQKVQEEKARQSPDELRLRRGIREGTFSPRTRSYAGDSDTQDSQTTARAEATKNTTDGTAEEKSDSPQVVADVGLRDEQQGPTALDVPADIADAVPHGAAAPRQDLNGTKSAFDAVRELADSDPFNCRSRGDSGTESKTSQFVRQRCSETTEGSASGAFAGDWQSQATTATTGKMALSPSTQGTSIVSNESMERTLSATGMNVSPPSTSSHGSPGTVLRDTGTGTTEDELSHGGSIGKAEGKSLRKKTSRFRMKDFPFFRRNKASSPPLPASDTTS</sequence>
<dbReference type="CDD" id="cd00077">
    <property type="entry name" value="HDc"/>
    <property type="match status" value="1"/>
</dbReference>
<feature type="region of interest" description="Disordered" evidence="4">
    <location>
        <begin position="623"/>
        <end position="687"/>
    </location>
</feature>
<dbReference type="InterPro" id="IPR002073">
    <property type="entry name" value="PDEase_catalytic_dom"/>
</dbReference>
<proteinExistence type="inferred from homology"/>
<evidence type="ECO:0000313" key="7">
    <source>
        <dbReference type="Proteomes" id="UP000078397"/>
    </source>
</evidence>
<dbReference type="SUPFAM" id="SSF109604">
    <property type="entry name" value="HD-domain/PDEase-like"/>
    <property type="match status" value="1"/>
</dbReference>
<dbReference type="Proteomes" id="UP000078397">
    <property type="component" value="Unassembled WGS sequence"/>
</dbReference>
<dbReference type="Gene3D" id="1.10.1300.10">
    <property type="entry name" value="3'5'-cyclic nucleotide phosphodiesterase, catalytic domain"/>
    <property type="match status" value="1"/>
</dbReference>
<evidence type="ECO:0000256" key="2">
    <source>
        <dbReference type="ARBA" id="ARBA00022801"/>
    </source>
</evidence>
<evidence type="ECO:0000256" key="4">
    <source>
        <dbReference type="SAM" id="MobiDB-lite"/>
    </source>
</evidence>
<evidence type="ECO:0000256" key="3">
    <source>
        <dbReference type="RuleBase" id="RU363067"/>
    </source>
</evidence>
<dbReference type="KEGG" id="pchm:VFPPC_02927"/>
<dbReference type="GO" id="GO:0007165">
    <property type="term" value="P:signal transduction"/>
    <property type="evidence" value="ECO:0007669"/>
    <property type="project" value="InterPro"/>
</dbReference>
<feature type="compositionally biased region" description="Basic and acidic residues" evidence="4">
    <location>
        <begin position="623"/>
        <end position="642"/>
    </location>
</feature>
<dbReference type="InterPro" id="IPR003607">
    <property type="entry name" value="HD/PDEase_dom"/>
</dbReference>
<dbReference type="GeneID" id="28846495"/>
<dbReference type="SMART" id="SM00471">
    <property type="entry name" value="HDc"/>
    <property type="match status" value="1"/>
</dbReference>
<comment type="caution">
    <text evidence="6">The sequence shown here is derived from an EMBL/GenBank/DDBJ whole genome shotgun (WGS) entry which is preliminary data.</text>
</comment>
<comment type="cofactor">
    <cofactor evidence="3">
        <name>a divalent metal cation</name>
        <dbReference type="ChEBI" id="CHEBI:60240"/>
    </cofactor>
    <text evidence="3">Binds 2 divalent metal cations per subunit. Site 1 may preferentially bind zinc ions, while site 2 has a preference for magnesium and/or manganese ions.</text>
</comment>
<organism evidence="6 7">
    <name type="scientific">Pochonia chlamydosporia 170</name>
    <dbReference type="NCBI Taxonomy" id="1380566"/>
    <lineage>
        <taxon>Eukaryota</taxon>
        <taxon>Fungi</taxon>
        <taxon>Dikarya</taxon>
        <taxon>Ascomycota</taxon>
        <taxon>Pezizomycotina</taxon>
        <taxon>Sordariomycetes</taxon>
        <taxon>Hypocreomycetidae</taxon>
        <taxon>Hypocreales</taxon>
        <taxon>Clavicipitaceae</taxon>
        <taxon>Pochonia</taxon>
    </lineage>
</organism>
<comment type="similarity">
    <text evidence="3">Belongs to the cyclic nucleotide phosphodiesterase family.</text>
</comment>
<dbReference type="RefSeq" id="XP_022284579.1">
    <property type="nucleotide sequence ID" value="XM_022428300.1"/>
</dbReference>
<feature type="region of interest" description="Disordered" evidence="4">
    <location>
        <begin position="815"/>
        <end position="895"/>
    </location>
</feature>
<keyword evidence="1 3" id="KW-0479">Metal-binding</keyword>
<evidence type="ECO:0000313" key="6">
    <source>
        <dbReference type="EMBL" id="OAQ70463.2"/>
    </source>
</evidence>
<feature type="region of interest" description="Disordered" evidence="4">
    <location>
        <begin position="743"/>
        <end position="762"/>
    </location>
</feature>
<feature type="compositionally biased region" description="Low complexity" evidence="4">
    <location>
        <begin position="823"/>
        <end position="835"/>
    </location>
</feature>
<dbReference type="GO" id="GO:0046872">
    <property type="term" value="F:metal ion binding"/>
    <property type="evidence" value="ECO:0007669"/>
    <property type="project" value="UniProtKB-KW"/>
</dbReference>
<keyword evidence="7" id="KW-1185">Reference proteome</keyword>
<keyword evidence="2 3" id="KW-0378">Hydrolase</keyword>
<feature type="domain" description="PDEase" evidence="5">
    <location>
        <begin position="281"/>
        <end position="626"/>
    </location>
</feature>